<dbReference type="GO" id="GO:0005794">
    <property type="term" value="C:Golgi apparatus"/>
    <property type="evidence" value="ECO:0007669"/>
    <property type="project" value="TreeGrafter"/>
</dbReference>
<dbReference type="CDD" id="cd10428">
    <property type="entry name" value="LFG_like"/>
    <property type="match status" value="1"/>
</dbReference>
<dbReference type="Pfam" id="PF01027">
    <property type="entry name" value="Bax1-I"/>
    <property type="match status" value="1"/>
</dbReference>
<keyword evidence="2 6" id="KW-0812">Transmembrane</keyword>
<dbReference type="Proteomes" id="UP000681722">
    <property type="component" value="Unassembled WGS sequence"/>
</dbReference>
<feature type="compositionally biased region" description="Low complexity" evidence="5">
    <location>
        <begin position="72"/>
        <end position="85"/>
    </location>
</feature>
<feature type="region of interest" description="Disordered" evidence="5">
    <location>
        <begin position="72"/>
        <end position="97"/>
    </location>
</feature>
<proteinExistence type="predicted"/>
<dbReference type="EMBL" id="CAJNOQ010007407">
    <property type="protein sequence ID" value="CAF1167613.1"/>
    <property type="molecule type" value="Genomic_DNA"/>
</dbReference>
<comment type="caution">
    <text evidence="7">The sequence shown here is derived from an EMBL/GenBank/DDBJ whole genome shotgun (WGS) entry which is preliminary data.</text>
</comment>
<dbReference type="GO" id="GO:2001234">
    <property type="term" value="P:negative regulation of apoptotic signaling pathway"/>
    <property type="evidence" value="ECO:0007669"/>
    <property type="project" value="TreeGrafter"/>
</dbReference>
<dbReference type="PANTHER" id="PTHR23291">
    <property type="entry name" value="BAX INHIBITOR-RELATED"/>
    <property type="match status" value="1"/>
</dbReference>
<dbReference type="AlphaFoldDB" id="A0A814TZR5"/>
<evidence type="ECO:0000256" key="1">
    <source>
        <dbReference type="ARBA" id="ARBA00004141"/>
    </source>
</evidence>
<evidence type="ECO:0000313" key="7">
    <source>
        <dbReference type="EMBL" id="CAF1167613.1"/>
    </source>
</evidence>
<dbReference type="InterPro" id="IPR006214">
    <property type="entry name" value="Bax_inhibitor_1-related"/>
</dbReference>
<evidence type="ECO:0000313" key="9">
    <source>
        <dbReference type="Proteomes" id="UP000663829"/>
    </source>
</evidence>
<name>A0A814TZR5_9BILA</name>
<feature type="transmembrane region" description="Helical" evidence="6">
    <location>
        <begin position="198"/>
        <end position="216"/>
    </location>
</feature>
<keyword evidence="4 6" id="KW-0472">Membrane</keyword>
<dbReference type="GO" id="GO:0016020">
    <property type="term" value="C:membrane"/>
    <property type="evidence" value="ECO:0007669"/>
    <property type="project" value="UniProtKB-SubCell"/>
</dbReference>
<feature type="transmembrane region" description="Helical" evidence="6">
    <location>
        <begin position="285"/>
        <end position="313"/>
    </location>
</feature>
<accession>A0A814TZR5</accession>
<evidence type="ECO:0000256" key="5">
    <source>
        <dbReference type="SAM" id="MobiDB-lite"/>
    </source>
</evidence>
<dbReference type="EMBL" id="CAJOBC010007406">
    <property type="protein sequence ID" value="CAF3931217.1"/>
    <property type="molecule type" value="Genomic_DNA"/>
</dbReference>
<feature type="transmembrane region" description="Helical" evidence="6">
    <location>
        <begin position="333"/>
        <end position="354"/>
    </location>
</feature>
<dbReference type="GO" id="GO:0005783">
    <property type="term" value="C:endoplasmic reticulum"/>
    <property type="evidence" value="ECO:0007669"/>
    <property type="project" value="TreeGrafter"/>
</dbReference>
<evidence type="ECO:0000256" key="4">
    <source>
        <dbReference type="ARBA" id="ARBA00023136"/>
    </source>
</evidence>
<evidence type="ECO:0000313" key="8">
    <source>
        <dbReference type="EMBL" id="CAF3931217.1"/>
    </source>
</evidence>
<gene>
    <name evidence="7" type="ORF">GPM918_LOCUS22008</name>
    <name evidence="8" type="ORF">SRO942_LOCUS22004</name>
</gene>
<evidence type="ECO:0000256" key="6">
    <source>
        <dbReference type="SAM" id="Phobius"/>
    </source>
</evidence>
<reference evidence="7" key="1">
    <citation type="submission" date="2021-02" db="EMBL/GenBank/DDBJ databases">
        <authorList>
            <person name="Nowell W R."/>
        </authorList>
    </citation>
    <scope>NUCLEOTIDE SEQUENCE</scope>
</reference>
<keyword evidence="9" id="KW-1185">Reference proteome</keyword>
<sequence length="358" mass="39713">MKLQARNNPVLALSLSENVTLSNTMASQNHNVYDPQQQVGYAGYPQQPGGFAGYPQQPGGFAGYPQQPVGFAGYPQQQGAYGGQQPYPPASGKNSQLYSDQGPYGEQQSYGDAGAPQIPFIPPVPKPFTAVSQPKDDEQGNADWGNFNGLESKEIRRVFIRKVYLILMIQLSVTFGFIALCHFTEDIKTYVKSANGRWAYWASYIVFFVTYITLACCRSVGRRFPLNLVLLSLLTLSMSYMMGMISAFYRIDSVLIAVGITAVVCLAVTLFSFQTKYDFTSCVSYSMGVLFVVSIALMGFGIVCIFTRSQFLAVDTQLIMGGKRHEISAEDHIFASIMLYLDIIYIFMFLLSLFGKRE</sequence>
<protein>
    <submittedName>
        <fullName evidence="7">Uncharacterized protein</fullName>
    </submittedName>
</protein>
<dbReference type="Proteomes" id="UP000663829">
    <property type="component" value="Unassembled WGS sequence"/>
</dbReference>
<keyword evidence="3 6" id="KW-1133">Transmembrane helix</keyword>
<feature type="transmembrane region" description="Helical" evidence="6">
    <location>
        <begin position="254"/>
        <end position="273"/>
    </location>
</feature>
<dbReference type="OrthoDB" id="7933078at2759"/>
<organism evidence="7 9">
    <name type="scientific">Didymodactylos carnosus</name>
    <dbReference type="NCBI Taxonomy" id="1234261"/>
    <lineage>
        <taxon>Eukaryota</taxon>
        <taxon>Metazoa</taxon>
        <taxon>Spiralia</taxon>
        <taxon>Gnathifera</taxon>
        <taxon>Rotifera</taxon>
        <taxon>Eurotatoria</taxon>
        <taxon>Bdelloidea</taxon>
        <taxon>Philodinida</taxon>
        <taxon>Philodinidae</taxon>
        <taxon>Didymodactylos</taxon>
    </lineage>
</organism>
<feature type="transmembrane region" description="Helical" evidence="6">
    <location>
        <begin position="228"/>
        <end position="248"/>
    </location>
</feature>
<evidence type="ECO:0000256" key="3">
    <source>
        <dbReference type="ARBA" id="ARBA00022989"/>
    </source>
</evidence>
<evidence type="ECO:0000256" key="2">
    <source>
        <dbReference type="ARBA" id="ARBA00022692"/>
    </source>
</evidence>
<comment type="subcellular location">
    <subcellularLocation>
        <location evidence="1">Membrane</location>
        <topology evidence="1">Multi-pass membrane protein</topology>
    </subcellularLocation>
</comment>
<dbReference type="PANTHER" id="PTHR23291:SF16">
    <property type="entry name" value="PROTEIN LIFEGUARD 1"/>
    <property type="match status" value="1"/>
</dbReference>
<feature type="transmembrane region" description="Helical" evidence="6">
    <location>
        <begin position="163"/>
        <end position="183"/>
    </location>
</feature>